<name>A0ABT2GTU2_9MICO</name>
<proteinExistence type="predicted"/>
<feature type="chain" id="PRO_5046349704" evidence="1">
    <location>
        <begin position="26"/>
        <end position="354"/>
    </location>
</feature>
<dbReference type="InterPro" id="IPR023158">
    <property type="entry name" value="YerB-like_sf"/>
</dbReference>
<reference evidence="4" key="1">
    <citation type="submission" date="2022-08" db="EMBL/GenBank/DDBJ databases">
        <authorList>
            <person name="Deng Y."/>
            <person name="Han X.-F."/>
            <person name="Zhang Y.-Q."/>
        </authorList>
    </citation>
    <scope>NUCLEOTIDE SEQUENCE</scope>
    <source>
        <strain evidence="4">CPCC 205763</strain>
    </source>
</reference>
<feature type="signal peptide" evidence="1">
    <location>
        <begin position="1"/>
        <end position="25"/>
    </location>
</feature>
<sequence length="354" mass="37539">MKNRRRAAARVASGAALLLATVGLAACSAQPNPPASTVTPTAAYSSDYRTPAPTVPAPLRGTLVAADSLRSPSLAAKIDNHEDARPQIGLDRTDIVFEELVEGGITRYVAIWQTDVPELIGPVRSIRPMDPDILSSFGGIVAFSGGQEQFVDMMRAAPVYSAIHGESDTESTFYRMDGRDSPHDVVVKATELVGEHPDLAVPGQQFAYSFDVPSSTAAIDGAPTGSLDLVFSDARFPSWIWDAPSAKFLRLQEGSPDLSESGQQLSATNVVTLRVDEVYDYDAEVPRAVMVASGEAWVSTGGKTVHATWSKDAPTSPIRLVDDLGATVRLAPGNTWVELVPLDQGSVTVVPPAA</sequence>
<protein>
    <submittedName>
        <fullName evidence="4">DUF3048 domain-containing protein</fullName>
    </submittedName>
</protein>
<dbReference type="EMBL" id="JANLCM010000001">
    <property type="protein sequence ID" value="MCS5718354.1"/>
    <property type="molecule type" value="Genomic_DNA"/>
</dbReference>
<evidence type="ECO:0000259" key="3">
    <source>
        <dbReference type="Pfam" id="PF17479"/>
    </source>
</evidence>
<dbReference type="Pfam" id="PF11258">
    <property type="entry name" value="DUF3048"/>
    <property type="match status" value="1"/>
</dbReference>
<keyword evidence="5" id="KW-1185">Reference proteome</keyword>
<organism evidence="4 5">
    <name type="scientific">Herbiconiux aconitum</name>
    <dbReference type="NCBI Taxonomy" id="2970913"/>
    <lineage>
        <taxon>Bacteria</taxon>
        <taxon>Bacillati</taxon>
        <taxon>Actinomycetota</taxon>
        <taxon>Actinomycetes</taxon>
        <taxon>Micrococcales</taxon>
        <taxon>Microbacteriaceae</taxon>
        <taxon>Herbiconiux</taxon>
    </lineage>
</organism>
<dbReference type="RefSeq" id="WP_259507184.1">
    <property type="nucleotide sequence ID" value="NZ_JANLCM010000001.1"/>
</dbReference>
<keyword evidence="1" id="KW-0732">Signal</keyword>
<dbReference type="SUPFAM" id="SSF159774">
    <property type="entry name" value="YerB-like"/>
    <property type="match status" value="1"/>
</dbReference>
<evidence type="ECO:0000256" key="1">
    <source>
        <dbReference type="SAM" id="SignalP"/>
    </source>
</evidence>
<comment type="caution">
    <text evidence="4">The sequence shown here is derived from an EMBL/GenBank/DDBJ whole genome shotgun (WGS) entry which is preliminary data.</text>
</comment>
<dbReference type="Proteomes" id="UP001165584">
    <property type="component" value="Unassembled WGS sequence"/>
</dbReference>
<evidence type="ECO:0000313" key="4">
    <source>
        <dbReference type="EMBL" id="MCS5718354.1"/>
    </source>
</evidence>
<dbReference type="InterPro" id="IPR021416">
    <property type="entry name" value="DUF3048_N"/>
</dbReference>
<gene>
    <name evidence="4" type="ORF">N1027_09400</name>
</gene>
<evidence type="ECO:0000259" key="2">
    <source>
        <dbReference type="Pfam" id="PF11258"/>
    </source>
</evidence>
<dbReference type="PROSITE" id="PS51257">
    <property type="entry name" value="PROKAR_LIPOPROTEIN"/>
    <property type="match status" value="1"/>
</dbReference>
<dbReference type="InterPro" id="IPR035328">
    <property type="entry name" value="DUF3048_C"/>
</dbReference>
<feature type="domain" description="DUF3048" evidence="3">
    <location>
        <begin position="228"/>
        <end position="337"/>
    </location>
</feature>
<evidence type="ECO:0000313" key="5">
    <source>
        <dbReference type="Proteomes" id="UP001165584"/>
    </source>
</evidence>
<dbReference type="Pfam" id="PF17479">
    <property type="entry name" value="DUF3048_C"/>
    <property type="match status" value="1"/>
</dbReference>
<accession>A0ABT2GTU2</accession>
<feature type="domain" description="DUF3048" evidence="2">
    <location>
        <begin position="70"/>
        <end position="192"/>
    </location>
</feature>
<dbReference type="Gene3D" id="3.50.90.10">
    <property type="entry name" value="YerB-like"/>
    <property type="match status" value="1"/>
</dbReference>